<feature type="domain" description="Resolvase/invertase-type recombinase catalytic" evidence="1">
    <location>
        <begin position="1"/>
        <end position="72"/>
    </location>
</feature>
<dbReference type="InterPro" id="IPR036162">
    <property type="entry name" value="Resolvase-like_N_sf"/>
</dbReference>
<evidence type="ECO:0000313" key="5">
    <source>
        <dbReference type="Proteomes" id="UP001178888"/>
    </source>
</evidence>
<dbReference type="Pfam" id="PF02796">
    <property type="entry name" value="HTH_7"/>
    <property type="match status" value="1"/>
</dbReference>
<reference evidence="2" key="2">
    <citation type="submission" date="2023-08" db="EMBL/GenBank/DDBJ databases">
        <title>Nitrogen cycling bacteria in agricultural field soils.</title>
        <authorList>
            <person name="Jang J."/>
        </authorList>
    </citation>
    <scope>NUCLEOTIDE SEQUENCE</scope>
    <source>
        <strain evidence="2">PS3-36</strain>
    </source>
</reference>
<evidence type="ECO:0000259" key="1">
    <source>
        <dbReference type="PROSITE" id="PS51736"/>
    </source>
</evidence>
<comment type="caution">
    <text evidence="3">The sequence shown here is derived from an EMBL/GenBank/DDBJ whole genome shotgun (WGS) entry which is preliminary data.</text>
</comment>
<dbReference type="AlphaFoldDB" id="A0A4R5VMN3"/>
<accession>A0A4R5VMN3</accession>
<reference evidence="3 4" key="1">
    <citation type="submission" date="2019-03" db="EMBL/GenBank/DDBJ databases">
        <title>Bacillus niacini sp. nov. a Nicotinate-Metabolizing Mesophile Isolated from Soil.</title>
        <authorList>
            <person name="Zhang G."/>
        </authorList>
    </citation>
    <scope>NUCLEOTIDE SEQUENCE [LARGE SCALE GENOMIC DNA]</scope>
    <source>
        <strain evidence="3 4">WN066</strain>
    </source>
</reference>
<dbReference type="SUPFAM" id="SSF53041">
    <property type="entry name" value="Resolvase-like"/>
    <property type="match status" value="1"/>
</dbReference>
<name>A0A4R5VMN3_9BACI</name>
<proteinExistence type="predicted"/>
<dbReference type="EMBL" id="JAVGVR010000001">
    <property type="protein sequence ID" value="MDQ6598192.1"/>
    <property type="molecule type" value="Genomic_DNA"/>
</dbReference>
<evidence type="ECO:0000313" key="2">
    <source>
        <dbReference type="EMBL" id="MDQ6598192.1"/>
    </source>
</evidence>
<dbReference type="Proteomes" id="UP000295132">
    <property type="component" value="Unassembled WGS sequence"/>
</dbReference>
<protein>
    <submittedName>
        <fullName evidence="3">Recombinase family protein</fullName>
    </submittedName>
</protein>
<dbReference type="Pfam" id="PF00239">
    <property type="entry name" value="Resolvase"/>
    <property type="match status" value="1"/>
</dbReference>
<dbReference type="GO" id="GO:0003677">
    <property type="term" value="F:DNA binding"/>
    <property type="evidence" value="ECO:0007669"/>
    <property type="project" value="InterPro"/>
</dbReference>
<dbReference type="PROSITE" id="PS51736">
    <property type="entry name" value="RECOMBINASES_3"/>
    <property type="match status" value="1"/>
</dbReference>
<dbReference type="RefSeq" id="WP_133337056.1">
    <property type="nucleotide sequence ID" value="NZ_JAVGVR010000001.1"/>
</dbReference>
<sequence length="134" mass="15464">MKISNYRFKIKELVEELNGGKIRLVILSSNIYTRNSKWGKLFLTTMSAVAEMERNLINEKQRNGIAIAKEKGKYKGRVKKYHSKHAGMKHALDMYHSQNYTVKEITEITSVSRSALYRALNEENENREPTQGGI</sequence>
<dbReference type="GO" id="GO:0000150">
    <property type="term" value="F:DNA strand exchange activity"/>
    <property type="evidence" value="ECO:0007669"/>
    <property type="project" value="InterPro"/>
</dbReference>
<dbReference type="EMBL" id="SMYO01000009">
    <property type="protein sequence ID" value="TDK59426.1"/>
    <property type="molecule type" value="Genomic_DNA"/>
</dbReference>
<dbReference type="Proteomes" id="UP001178888">
    <property type="component" value="Unassembled WGS sequence"/>
</dbReference>
<organism evidence="3 4">
    <name type="scientific">Bacillus salipaludis</name>
    <dbReference type="NCBI Taxonomy" id="2547811"/>
    <lineage>
        <taxon>Bacteria</taxon>
        <taxon>Bacillati</taxon>
        <taxon>Bacillota</taxon>
        <taxon>Bacilli</taxon>
        <taxon>Bacillales</taxon>
        <taxon>Bacillaceae</taxon>
        <taxon>Bacillus</taxon>
    </lineage>
</organism>
<dbReference type="InterPro" id="IPR006119">
    <property type="entry name" value="Resolv_N"/>
</dbReference>
<keyword evidence="5" id="KW-1185">Reference proteome</keyword>
<evidence type="ECO:0000313" key="4">
    <source>
        <dbReference type="Proteomes" id="UP000295132"/>
    </source>
</evidence>
<dbReference type="Gene3D" id="3.40.50.1390">
    <property type="entry name" value="Resolvase, N-terminal catalytic domain"/>
    <property type="match status" value="1"/>
</dbReference>
<gene>
    <name evidence="3" type="ORF">E2K98_19560</name>
    <name evidence="2" type="ORF">RCG21_17830</name>
</gene>
<evidence type="ECO:0000313" key="3">
    <source>
        <dbReference type="EMBL" id="TDK59426.1"/>
    </source>
</evidence>
<dbReference type="InterPro" id="IPR006120">
    <property type="entry name" value="Resolvase_HTH_dom"/>
</dbReference>